<protein>
    <submittedName>
        <fullName evidence="9">Aspartic proteinase CDR1-like</fullName>
    </submittedName>
</protein>
<dbReference type="EMBL" id="SMOL01000402">
    <property type="protein sequence ID" value="KAB2615156.1"/>
    <property type="molecule type" value="Genomic_DNA"/>
</dbReference>
<dbReference type="GO" id="GO:0004190">
    <property type="term" value="F:aspartic-type endopeptidase activity"/>
    <property type="evidence" value="ECO:0007669"/>
    <property type="project" value="UniProtKB-KW"/>
</dbReference>
<evidence type="ECO:0000259" key="8">
    <source>
        <dbReference type="PROSITE" id="PS51767"/>
    </source>
</evidence>
<reference evidence="9 10" key="3">
    <citation type="submission" date="2019-11" db="EMBL/GenBank/DDBJ databases">
        <title>A de novo genome assembly of a pear dwarfing rootstock.</title>
        <authorList>
            <person name="Wang F."/>
            <person name="Wang J."/>
            <person name="Li S."/>
            <person name="Zhang Y."/>
            <person name="Fang M."/>
            <person name="Ma L."/>
            <person name="Zhao Y."/>
            <person name="Jiang S."/>
        </authorList>
    </citation>
    <scope>NUCLEOTIDE SEQUENCE [LARGE SCALE GENOMIC DNA]</scope>
    <source>
        <strain evidence="9">S2</strain>
        <tissue evidence="9">Leaf</tissue>
    </source>
</reference>
<evidence type="ECO:0000256" key="6">
    <source>
        <dbReference type="PIRSR" id="PIRSR601461-1"/>
    </source>
</evidence>
<dbReference type="CDD" id="cd05476">
    <property type="entry name" value="pepsin_A_like_plant"/>
    <property type="match status" value="1"/>
</dbReference>
<dbReference type="InterPro" id="IPR034161">
    <property type="entry name" value="Pepsin-like_plant"/>
</dbReference>
<dbReference type="InterPro" id="IPR001461">
    <property type="entry name" value="Aspartic_peptidase_A1"/>
</dbReference>
<dbReference type="GO" id="GO:0006508">
    <property type="term" value="P:proteolysis"/>
    <property type="evidence" value="ECO:0007669"/>
    <property type="project" value="UniProtKB-KW"/>
</dbReference>
<keyword evidence="10" id="KW-1185">Reference proteome</keyword>
<dbReference type="OrthoDB" id="2747330at2759"/>
<dbReference type="InterPro" id="IPR051708">
    <property type="entry name" value="Plant_Aspart_Prot_A1"/>
</dbReference>
<reference evidence="10" key="2">
    <citation type="submission" date="2019-10" db="EMBL/GenBank/DDBJ databases">
        <title>A de novo genome assembly of a pear dwarfing rootstock.</title>
        <authorList>
            <person name="Wang F."/>
            <person name="Wang J."/>
            <person name="Li S."/>
            <person name="Zhang Y."/>
            <person name="Fang M."/>
            <person name="Ma L."/>
            <person name="Zhao Y."/>
            <person name="Jiang S."/>
        </authorList>
    </citation>
    <scope>NUCLEOTIDE SEQUENCE [LARGE SCALE GENOMIC DNA]</scope>
</reference>
<dbReference type="PANTHER" id="PTHR47967:SF36">
    <property type="entry name" value="PEPTIDASE A1 DOMAIN-CONTAINING PROTEIN"/>
    <property type="match status" value="1"/>
</dbReference>
<keyword evidence="5" id="KW-0325">Glycoprotein</keyword>
<feature type="domain" description="Peptidase A1" evidence="8">
    <location>
        <begin position="84"/>
        <end position="456"/>
    </location>
</feature>
<sequence>MASYIFLFLLSLLLLLPSISSNITTIPLSHFHRNPHPHPHLHPCHHLNNLATSSLKRAHHLKNPQTTTTHRTTTPVFSQSYGGYSIPLSFGTPPQTLSFIMDTGSDFTWFPCTKNYQCVNCPSYLKPFIPKLSSSSKILGCSDSKCALFHNKSPRFHCQACRPNSKNCTQMCPAYTFVYGLGETTGVPLSETLNLPTRSVPDFLVGCSVSSTHQPPAGIAGLGRGPASFPGQLGFKKFSYCLLSRLFDDTNKSSLLVLDAGEKWAKKTTGVIYTPFVSNPLVPARPAFSVYYYVGLRQIKVGRRRVKIPYRYLRPDSRGSGGTIIDSGTTFTIMAPEVSQRVSGEFARQMAAVGYKRAEEVEAVSGLKPCYSISGAKSAAFPVVTFHFKGGAEVALPVENYMAIAGDDLVCLTIMSDKELGGPEVSSSGPSIIIGSFQLQNFYVEYDLLNERLGFRQQRCN</sequence>
<evidence type="ECO:0000256" key="7">
    <source>
        <dbReference type="SAM" id="SignalP"/>
    </source>
</evidence>
<comment type="similarity">
    <text evidence="1">Belongs to the peptidase A1 family.</text>
</comment>
<dbReference type="InterPro" id="IPR033121">
    <property type="entry name" value="PEPTIDASE_A1"/>
</dbReference>
<evidence type="ECO:0000256" key="3">
    <source>
        <dbReference type="ARBA" id="ARBA00022750"/>
    </source>
</evidence>
<evidence type="ECO:0000256" key="4">
    <source>
        <dbReference type="ARBA" id="ARBA00022801"/>
    </source>
</evidence>
<keyword evidence="3" id="KW-0064">Aspartyl protease</keyword>
<evidence type="ECO:0000313" key="10">
    <source>
        <dbReference type="Proteomes" id="UP000327157"/>
    </source>
</evidence>
<feature type="active site" evidence="6">
    <location>
        <position position="102"/>
    </location>
</feature>
<dbReference type="Pfam" id="PF14541">
    <property type="entry name" value="TAXi_C"/>
    <property type="match status" value="1"/>
</dbReference>
<name>A0A5N5GHZ4_9ROSA</name>
<proteinExistence type="inferred from homology"/>
<accession>A0A5N5GHZ4</accession>
<dbReference type="Gene3D" id="2.40.70.10">
    <property type="entry name" value="Acid Proteases"/>
    <property type="match status" value="2"/>
</dbReference>
<gene>
    <name evidence="9" type="ORF">D8674_021744</name>
</gene>
<organism evidence="9 10">
    <name type="scientific">Pyrus ussuriensis x Pyrus communis</name>
    <dbReference type="NCBI Taxonomy" id="2448454"/>
    <lineage>
        <taxon>Eukaryota</taxon>
        <taxon>Viridiplantae</taxon>
        <taxon>Streptophyta</taxon>
        <taxon>Embryophyta</taxon>
        <taxon>Tracheophyta</taxon>
        <taxon>Spermatophyta</taxon>
        <taxon>Magnoliopsida</taxon>
        <taxon>eudicotyledons</taxon>
        <taxon>Gunneridae</taxon>
        <taxon>Pentapetalae</taxon>
        <taxon>rosids</taxon>
        <taxon>fabids</taxon>
        <taxon>Rosales</taxon>
        <taxon>Rosaceae</taxon>
        <taxon>Amygdaloideae</taxon>
        <taxon>Maleae</taxon>
        <taxon>Pyrus</taxon>
    </lineage>
</organism>
<evidence type="ECO:0000256" key="5">
    <source>
        <dbReference type="ARBA" id="ARBA00023180"/>
    </source>
</evidence>
<evidence type="ECO:0000313" key="9">
    <source>
        <dbReference type="EMBL" id="KAB2615156.1"/>
    </source>
</evidence>
<feature type="signal peptide" evidence="7">
    <location>
        <begin position="1"/>
        <end position="21"/>
    </location>
</feature>
<evidence type="ECO:0000256" key="1">
    <source>
        <dbReference type="ARBA" id="ARBA00007447"/>
    </source>
</evidence>
<evidence type="ECO:0000256" key="2">
    <source>
        <dbReference type="ARBA" id="ARBA00022670"/>
    </source>
</evidence>
<dbReference type="PANTHER" id="PTHR47967">
    <property type="entry name" value="OS07G0603500 PROTEIN-RELATED"/>
    <property type="match status" value="1"/>
</dbReference>
<feature type="chain" id="PRO_5024401884" evidence="7">
    <location>
        <begin position="22"/>
        <end position="461"/>
    </location>
</feature>
<dbReference type="GO" id="GO:0005576">
    <property type="term" value="C:extracellular region"/>
    <property type="evidence" value="ECO:0007669"/>
    <property type="project" value="TreeGrafter"/>
</dbReference>
<dbReference type="InterPro" id="IPR021109">
    <property type="entry name" value="Peptidase_aspartic_dom_sf"/>
</dbReference>
<comment type="caution">
    <text evidence="9">The sequence shown here is derived from an EMBL/GenBank/DDBJ whole genome shotgun (WGS) entry which is preliminary data.</text>
</comment>
<keyword evidence="4" id="KW-0378">Hydrolase</keyword>
<dbReference type="PROSITE" id="PS51767">
    <property type="entry name" value="PEPTIDASE_A1"/>
    <property type="match status" value="1"/>
</dbReference>
<dbReference type="AlphaFoldDB" id="A0A5N5GHZ4"/>
<keyword evidence="7" id="KW-0732">Signal</keyword>
<dbReference type="FunFam" id="2.40.70.10:FF:000034">
    <property type="entry name" value="Aspartyl protease family protein"/>
    <property type="match status" value="1"/>
</dbReference>
<reference evidence="9 10" key="1">
    <citation type="submission" date="2019-09" db="EMBL/GenBank/DDBJ databases">
        <authorList>
            <person name="Ou C."/>
        </authorList>
    </citation>
    <scope>NUCLEOTIDE SEQUENCE [LARGE SCALE GENOMIC DNA]</scope>
    <source>
        <strain evidence="9">S2</strain>
        <tissue evidence="9">Leaf</tissue>
    </source>
</reference>
<keyword evidence="2" id="KW-0645">Protease</keyword>
<dbReference type="InterPro" id="IPR032799">
    <property type="entry name" value="TAXi_C"/>
</dbReference>
<dbReference type="Proteomes" id="UP000327157">
    <property type="component" value="Chromosome 3"/>
</dbReference>
<dbReference type="SUPFAM" id="SSF50630">
    <property type="entry name" value="Acid proteases"/>
    <property type="match status" value="1"/>
</dbReference>
<dbReference type="InterPro" id="IPR032861">
    <property type="entry name" value="TAXi_N"/>
</dbReference>
<dbReference type="Pfam" id="PF14543">
    <property type="entry name" value="TAXi_N"/>
    <property type="match status" value="1"/>
</dbReference>
<feature type="active site" evidence="6">
    <location>
        <position position="326"/>
    </location>
</feature>
<dbReference type="PRINTS" id="PR00792">
    <property type="entry name" value="PEPSIN"/>
</dbReference>